<name>A0A2L1UXP2_9GAMM</name>
<dbReference type="EMBL" id="CP019063">
    <property type="protein sequence ID" value="AVF37661.1"/>
    <property type="molecule type" value="Genomic_DNA"/>
</dbReference>
<gene>
    <name evidence="5" type="ORF">BV494_22325</name>
</gene>
<dbReference type="PANTHER" id="PTHR11019:SF159">
    <property type="entry name" value="TRANSCRIPTIONAL REGULATOR-RELATED"/>
    <property type="match status" value="1"/>
</dbReference>
<dbReference type="SUPFAM" id="SSF46689">
    <property type="entry name" value="Homeodomain-like"/>
    <property type="match status" value="2"/>
</dbReference>
<dbReference type="InterPro" id="IPR009057">
    <property type="entry name" value="Homeodomain-like_sf"/>
</dbReference>
<dbReference type="GO" id="GO:0043565">
    <property type="term" value="F:sequence-specific DNA binding"/>
    <property type="evidence" value="ECO:0007669"/>
    <property type="project" value="InterPro"/>
</dbReference>
<accession>A0A2L1UXP2</accession>
<dbReference type="Pfam" id="PF12852">
    <property type="entry name" value="Cupin_6"/>
    <property type="match status" value="1"/>
</dbReference>
<evidence type="ECO:0000256" key="1">
    <source>
        <dbReference type="ARBA" id="ARBA00023015"/>
    </source>
</evidence>
<dbReference type="InterPro" id="IPR018060">
    <property type="entry name" value="HTH_AraC"/>
</dbReference>
<evidence type="ECO:0000256" key="3">
    <source>
        <dbReference type="ARBA" id="ARBA00023163"/>
    </source>
</evidence>
<dbReference type="PROSITE" id="PS00041">
    <property type="entry name" value="HTH_ARAC_FAMILY_1"/>
    <property type="match status" value="1"/>
</dbReference>
<dbReference type="KEGG" id="rox:BV494_22325"/>
<keyword evidence="1" id="KW-0805">Transcription regulation</keyword>
<geneLocation type="plasmid" evidence="5 6">
    <name>unnamed1</name>
</geneLocation>
<evidence type="ECO:0000259" key="4">
    <source>
        <dbReference type="PROSITE" id="PS01124"/>
    </source>
</evidence>
<evidence type="ECO:0000313" key="6">
    <source>
        <dbReference type="Proteomes" id="UP000239197"/>
    </source>
</evidence>
<dbReference type="Pfam" id="PF12833">
    <property type="entry name" value="HTH_18"/>
    <property type="match status" value="1"/>
</dbReference>
<protein>
    <recommendedName>
        <fullName evidence="4">HTH araC/xylS-type domain-containing protein</fullName>
    </recommendedName>
</protein>
<keyword evidence="5" id="KW-0614">Plasmid</keyword>
<dbReference type="Proteomes" id="UP000239197">
    <property type="component" value="Plasmid unnamed1"/>
</dbReference>
<proteinExistence type="predicted"/>
<dbReference type="AlphaFoldDB" id="A0A2L1UXP2"/>
<dbReference type="PRINTS" id="PR00032">
    <property type="entry name" value="HTHARAC"/>
</dbReference>
<dbReference type="Gene3D" id="1.10.10.60">
    <property type="entry name" value="Homeodomain-like"/>
    <property type="match status" value="1"/>
</dbReference>
<dbReference type="SMART" id="SM00342">
    <property type="entry name" value="HTH_ARAC"/>
    <property type="match status" value="1"/>
</dbReference>
<organism evidence="5 6">
    <name type="scientific">Rahnella sikkimica</name>
    <dbReference type="NCBI Taxonomy" id="1805933"/>
    <lineage>
        <taxon>Bacteria</taxon>
        <taxon>Pseudomonadati</taxon>
        <taxon>Pseudomonadota</taxon>
        <taxon>Gammaproteobacteria</taxon>
        <taxon>Enterobacterales</taxon>
        <taxon>Yersiniaceae</taxon>
        <taxon>Rahnella</taxon>
    </lineage>
</organism>
<dbReference type="InterPro" id="IPR020449">
    <property type="entry name" value="Tscrpt_reg_AraC-type_HTH"/>
</dbReference>
<evidence type="ECO:0000313" key="5">
    <source>
        <dbReference type="EMBL" id="AVF37661.1"/>
    </source>
</evidence>
<dbReference type="InterPro" id="IPR032783">
    <property type="entry name" value="AraC_lig"/>
</dbReference>
<feature type="domain" description="HTH araC/xylS-type" evidence="4">
    <location>
        <begin position="202"/>
        <end position="300"/>
    </location>
</feature>
<keyword evidence="3" id="KW-0804">Transcription</keyword>
<evidence type="ECO:0000256" key="2">
    <source>
        <dbReference type="ARBA" id="ARBA00023125"/>
    </source>
</evidence>
<dbReference type="GO" id="GO:0003700">
    <property type="term" value="F:DNA-binding transcription factor activity"/>
    <property type="evidence" value="ECO:0007669"/>
    <property type="project" value="InterPro"/>
</dbReference>
<reference evidence="6" key="1">
    <citation type="submission" date="2017-01" db="EMBL/GenBank/DDBJ databases">
        <title>Genome sequence of Rouxiella sp. ERMR1:05.</title>
        <authorList>
            <person name="Kumar R."/>
            <person name="Singh D."/>
            <person name="Kumar S."/>
        </authorList>
    </citation>
    <scope>NUCLEOTIDE SEQUENCE [LARGE SCALE GENOMIC DNA]</scope>
    <source>
        <strain evidence="6">ERMR1:05</strain>
        <plasmid evidence="6">unnamed1</plasmid>
    </source>
</reference>
<sequence>MDPLSEIIRLSRPRSYQVGATDVGGDIAIRFPAHSGAYFYSVAFGECWVQVDGEPEPVLLMPGDCVVLPSGRPFTLASDLKLDPIDAALMFKGRENGSIASFNGGGKCMMFAAHFEFDVGFSHFLVSVLDAVVQIQDPSARSSLRRAIEEMIVELQQARPGFESVVEHLVQITLIKVLRFHLSEMASGRVGWLFALADPKMTSAIAAMHAAPARRWTVAALADVAVMSRTAFATRFTATVGTSPMNYLTELRMLMAVKKLAETGARVSAVAFSLGYESESAFSAAFKRVMGEPPRQYIDSQVLKRRVASLRQ</sequence>
<dbReference type="OrthoDB" id="9783876at2"/>
<dbReference type="PANTHER" id="PTHR11019">
    <property type="entry name" value="HTH-TYPE TRANSCRIPTIONAL REGULATOR NIMR"/>
    <property type="match status" value="1"/>
</dbReference>
<dbReference type="PROSITE" id="PS01124">
    <property type="entry name" value="HTH_ARAC_FAMILY_2"/>
    <property type="match status" value="1"/>
</dbReference>
<dbReference type="InterPro" id="IPR018062">
    <property type="entry name" value="HTH_AraC-typ_CS"/>
</dbReference>
<keyword evidence="6" id="KW-1185">Reference proteome</keyword>
<keyword evidence="2" id="KW-0238">DNA-binding</keyword>